<proteinExistence type="predicted"/>
<dbReference type="EMBL" id="CP053835">
    <property type="protein sequence ID" value="QKF77706.1"/>
    <property type="molecule type" value="Genomic_DNA"/>
</dbReference>
<evidence type="ECO:0000256" key="7">
    <source>
        <dbReference type="PROSITE-ProRule" id="PRU01091"/>
    </source>
</evidence>
<dbReference type="SUPFAM" id="SSF46894">
    <property type="entry name" value="C-terminal effector domain of the bipartite response regulators"/>
    <property type="match status" value="1"/>
</dbReference>
<dbReference type="InterPro" id="IPR011006">
    <property type="entry name" value="CheY-like_superfamily"/>
</dbReference>
<keyword evidence="1 6" id="KW-0597">Phosphoprotein</keyword>
<evidence type="ECO:0000256" key="3">
    <source>
        <dbReference type="ARBA" id="ARBA00023015"/>
    </source>
</evidence>
<evidence type="ECO:0000313" key="11">
    <source>
        <dbReference type="Proteomes" id="UP000503313"/>
    </source>
</evidence>
<dbReference type="KEGG" id="adz:ADFLV_1686"/>
<keyword evidence="4 7" id="KW-0238">DNA-binding</keyword>
<dbReference type="PROSITE" id="PS50110">
    <property type="entry name" value="RESPONSE_REGULATORY"/>
    <property type="match status" value="1"/>
</dbReference>
<dbReference type="GO" id="GO:0005829">
    <property type="term" value="C:cytosol"/>
    <property type="evidence" value="ECO:0007669"/>
    <property type="project" value="TreeGrafter"/>
</dbReference>
<dbReference type="GO" id="GO:0006355">
    <property type="term" value="P:regulation of DNA-templated transcription"/>
    <property type="evidence" value="ECO:0007669"/>
    <property type="project" value="InterPro"/>
</dbReference>
<dbReference type="CDD" id="cd00156">
    <property type="entry name" value="REC"/>
    <property type="match status" value="1"/>
</dbReference>
<dbReference type="Pfam" id="PF00072">
    <property type="entry name" value="Response_reg"/>
    <property type="match status" value="1"/>
</dbReference>
<gene>
    <name evidence="10" type="ORF">ADFLV_1686</name>
</gene>
<dbReference type="InterPro" id="IPR001867">
    <property type="entry name" value="OmpR/PhoB-type_DNA-bd"/>
</dbReference>
<dbReference type="SMART" id="SM00448">
    <property type="entry name" value="REC"/>
    <property type="match status" value="1"/>
</dbReference>
<dbReference type="InterPro" id="IPR036388">
    <property type="entry name" value="WH-like_DNA-bd_sf"/>
</dbReference>
<evidence type="ECO:0000256" key="5">
    <source>
        <dbReference type="ARBA" id="ARBA00023163"/>
    </source>
</evidence>
<dbReference type="InterPro" id="IPR016032">
    <property type="entry name" value="Sig_transdc_resp-reg_C-effctor"/>
</dbReference>
<evidence type="ECO:0000259" key="9">
    <source>
        <dbReference type="PROSITE" id="PS51755"/>
    </source>
</evidence>
<dbReference type="InterPro" id="IPR039420">
    <property type="entry name" value="WalR-like"/>
</dbReference>
<accession>A0AAE7E759</accession>
<evidence type="ECO:0000256" key="2">
    <source>
        <dbReference type="ARBA" id="ARBA00023012"/>
    </source>
</evidence>
<dbReference type="Proteomes" id="UP000503313">
    <property type="component" value="Chromosome"/>
</dbReference>
<name>A0AAE7E759_9BACT</name>
<keyword evidence="2" id="KW-0902">Two-component regulatory system</keyword>
<dbReference type="Gene3D" id="3.40.50.2300">
    <property type="match status" value="1"/>
</dbReference>
<feature type="DNA-binding region" description="OmpR/PhoB-type" evidence="7">
    <location>
        <begin position="141"/>
        <end position="235"/>
    </location>
</feature>
<feature type="modified residue" description="4-aspartylphosphate" evidence="6">
    <location>
        <position position="66"/>
    </location>
</feature>
<sequence length="240" mass="28585">MHSDKLKNIISYTKNFNVLYIEDNIDVQQQTTKMLSSFFKKIELANNGKEALELFKEASFNLIITDIKMPLVDGISLIESVRRIDKKIPIIVLSAHDDKEYFLKTINQGIDGYILKPYTLEQILQTLYNLIQKYDLEKKFDNKVKLKSGFIWDKNINQLQKNNEIIKLSKYERKLFELFISTNCNSKSYDEIEYHLFNNYENNTKKLRNLITRLKQKLNYDLFETVYSHGYTLKYEENEE</sequence>
<keyword evidence="5" id="KW-0804">Transcription</keyword>
<evidence type="ECO:0000256" key="4">
    <source>
        <dbReference type="ARBA" id="ARBA00023125"/>
    </source>
</evidence>
<keyword evidence="11" id="KW-1185">Reference proteome</keyword>
<dbReference type="PROSITE" id="PS51755">
    <property type="entry name" value="OMPR_PHOB"/>
    <property type="match status" value="1"/>
</dbReference>
<dbReference type="SUPFAM" id="SSF52172">
    <property type="entry name" value="CheY-like"/>
    <property type="match status" value="1"/>
</dbReference>
<dbReference type="InterPro" id="IPR001789">
    <property type="entry name" value="Sig_transdc_resp-reg_receiver"/>
</dbReference>
<dbReference type="GO" id="GO:0000156">
    <property type="term" value="F:phosphorelay response regulator activity"/>
    <property type="evidence" value="ECO:0007669"/>
    <property type="project" value="TreeGrafter"/>
</dbReference>
<dbReference type="RefSeq" id="WP_014474340.1">
    <property type="nucleotide sequence ID" value="NZ_CP053835.1"/>
</dbReference>
<evidence type="ECO:0000259" key="8">
    <source>
        <dbReference type="PROSITE" id="PS50110"/>
    </source>
</evidence>
<dbReference type="PANTHER" id="PTHR48111">
    <property type="entry name" value="REGULATOR OF RPOS"/>
    <property type="match status" value="1"/>
</dbReference>
<feature type="domain" description="Response regulatory" evidence="8">
    <location>
        <begin position="17"/>
        <end position="131"/>
    </location>
</feature>
<dbReference type="GO" id="GO:0032993">
    <property type="term" value="C:protein-DNA complex"/>
    <property type="evidence" value="ECO:0007669"/>
    <property type="project" value="TreeGrafter"/>
</dbReference>
<evidence type="ECO:0000256" key="6">
    <source>
        <dbReference type="PROSITE-ProRule" id="PRU00169"/>
    </source>
</evidence>
<dbReference type="SMART" id="SM00862">
    <property type="entry name" value="Trans_reg_C"/>
    <property type="match status" value="1"/>
</dbReference>
<reference evidence="10 11" key="1">
    <citation type="submission" date="2020-05" db="EMBL/GenBank/DDBJ databases">
        <title>Complete genome sequencing of Campylobacter and Arcobacter type strains.</title>
        <authorList>
            <person name="Miller W.G."/>
            <person name="Yee E."/>
        </authorList>
    </citation>
    <scope>NUCLEOTIDE SEQUENCE [LARGE SCALE GENOMIC DNA]</scope>
    <source>
        <strain evidence="10 11">LMG 25694</strain>
    </source>
</reference>
<dbReference type="Gene3D" id="1.10.10.10">
    <property type="entry name" value="Winged helix-like DNA-binding domain superfamily/Winged helix DNA-binding domain"/>
    <property type="match status" value="1"/>
</dbReference>
<evidence type="ECO:0000256" key="1">
    <source>
        <dbReference type="ARBA" id="ARBA00022553"/>
    </source>
</evidence>
<organism evidence="10 11">
    <name type="scientific">Arcobacter defluvii</name>
    <dbReference type="NCBI Taxonomy" id="873191"/>
    <lineage>
        <taxon>Bacteria</taxon>
        <taxon>Pseudomonadati</taxon>
        <taxon>Campylobacterota</taxon>
        <taxon>Epsilonproteobacteria</taxon>
        <taxon>Campylobacterales</taxon>
        <taxon>Arcobacteraceae</taxon>
        <taxon>Arcobacter</taxon>
    </lineage>
</organism>
<keyword evidence="3" id="KW-0805">Transcription regulation</keyword>
<dbReference type="AlphaFoldDB" id="A0AAE7E759"/>
<dbReference type="PANTHER" id="PTHR48111:SF1">
    <property type="entry name" value="TWO-COMPONENT RESPONSE REGULATOR ORR33"/>
    <property type="match status" value="1"/>
</dbReference>
<dbReference type="GO" id="GO:0000976">
    <property type="term" value="F:transcription cis-regulatory region binding"/>
    <property type="evidence" value="ECO:0007669"/>
    <property type="project" value="TreeGrafter"/>
</dbReference>
<feature type="domain" description="OmpR/PhoB-type" evidence="9">
    <location>
        <begin position="141"/>
        <end position="235"/>
    </location>
</feature>
<protein>
    <submittedName>
        <fullName evidence="10">Two-component system response regulator</fullName>
    </submittedName>
</protein>
<evidence type="ECO:0000313" key="10">
    <source>
        <dbReference type="EMBL" id="QKF77706.1"/>
    </source>
</evidence>